<keyword evidence="1" id="KW-0472">Membrane</keyword>
<feature type="transmembrane region" description="Helical" evidence="1">
    <location>
        <begin position="94"/>
        <end position="111"/>
    </location>
</feature>
<feature type="transmembrane region" description="Helical" evidence="1">
    <location>
        <begin position="60"/>
        <end position="82"/>
    </location>
</feature>
<gene>
    <name evidence="2" type="ordered locus">Desru_1473</name>
</gene>
<dbReference type="InterPro" id="IPR032531">
    <property type="entry name" value="DUF4956"/>
</dbReference>
<keyword evidence="3" id="KW-1185">Reference proteome</keyword>
<dbReference type="AlphaFoldDB" id="F6DR20"/>
<name>F6DR20_DESRL</name>
<sequence length="225" mass="24653">MPDTILNLMTASSFTLQNLLFCTLTSLVLGIGVAMVYMYRNTYSKNFVVTLALLPSMVQIVIMLVNGNLGTGLAVMGAFSLVRFRSIPGSAREIGSIFFAMAVGLATGMGYLGIAFIFLLVVGLASILLTTVHFGEEKKTEKLLKITIPENLDYSGIFDDLFNTYTKTAELVQVKTTNMGSLYELHYHIVLKEPAIDKNFLDGLRCRNGNLNIVCGRVSASRDEL</sequence>
<dbReference type="EMBL" id="CP002780">
    <property type="protein sequence ID" value="AEG59739.1"/>
    <property type="molecule type" value="Genomic_DNA"/>
</dbReference>
<dbReference type="RefSeq" id="WP_013841508.1">
    <property type="nucleotide sequence ID" value="NC_015589.1"/>
</dbReference>
<evidence type="ECO:0000313" key="2">
    <source>
        <dbReference type="EMBL" id="AEG59739.1"/>
    </source>
</evidence>
<evidence type="ECO:0008006" key="4">
    <source>
        <dbReference type="Google" id="ProtNLM"/>
    </source>
</evidence>
<dbReference type="eggNOG" id="COG1285">
    <property type="taxonomic scope" value="Bacteria"/>
</dbReference>
<dbReference type="KEGG" id="dru:Desru_1473"/>
<protein>
    <recommendedName>
        <fullName evidence="4">DUF4956 domain-containing protein</fullName>
    </recommendedName>
</protein>
<keyword evidence="1" id="KW-1133">Transmembrane helix</keyword>
<dbReference type="HOGENOM" id="CLU_100966_1_0_9"/>
<dbReference type="Proteomes" id="UP000009234">
    <property type="component" value="Chromosome"/>
</dbReference>
<organism evidence="2 3">
    <name type="scientific">Desulforamulus ruminis (strain ATCC 23193 / DSM 2154 / NCIMB 8452 / DL)</name>
    <name type="common">Desulfotomaculum ruminis</name>
    <dbReference type="NCBI Taxonomy" id="696281"/>
    <lineage>
        <taxon>Bacteria</taxon>
        <taxon>Bacillati</taxon>
        <taxon>Bacillota</taxon>
        <taxon>Clostridia</taxon>
        <taxon>Eubacteriales</taxon>
        <taxon>Peptococcaceae</taxon>
        <taxon>Desulforamulus</taxon>
    </lineage>
</organism>
<reference evidence="2 3" key="2">
    <citation type="journal article" date="2012" name="Stand. Genomic Sci.">
        <title>Complete genome sequence of the sulfate-reducing firmicute Desulfotomaculum ruminis type strain (DL(T)).</title>
        <authorList>
            <person name="Spring S."/>
            <person name="Visser M."/>
            <person name="Lu M."/>
            <person name="Copeland A."/>
            <person name="Lapidus A."/>
            <person name="Lucas S."/>
            <person name="Cheng J.F."/>
            <person name="Han C."/>
            <person name="Tapia R."/>
            <person name="Goodwin L.A."/>
            <person name="Pitluck S."/>
            <person name="Ivanova N."/>
            <person name="Land M."/>
            <person name="Hauser L."/>
            <person name="Larimer F."/>
            <person name="Rohde M."/>
            <person name="Goker M."/>
            <person name="Detter J.C."/>
            <person name="Kyrpides N.C."/>
            <person name="Woyke T."/>
            <person name="Schaap P.J."/>
            <person name="Plugge C.M."/>
            <person name="Muyzer G."/>
            <person name="Kuever J."/>
            <person name="Pereira I.A."/>
            <person name="Parshina S.N."/>
            <person name="Bernier-Latmani R."/>
            <person name="Stams A.J."/>
            <person name="Klenk H.P."/>
        </authorList>
    </citation>
    <scope>NUCLEOTIDE SEQUENCE [LARGE SCALE GENOMIC DNA]</scope>
    <source>
        <strain evidence="3">ATCC 23193 / DSM 2154 / NCIB 8452 / DL</strain>
    </source>
</reference>
<reference evidence="3" key="1">
    <citation type="submission" date="2011-05" db="EMBL/GenBank/DDBJ databases">
        <title>Complete sequence of Desulfotomaculum ruminis DSM 2154.</title>
        <authorList>
            <person name="Lucas S."/>
            <person name="Copeland A."/>
            <person name="Lapidus A."/>
            <person name="Cheng J.-F."/>
            <person name="Goodwin L."/>
            <person name="Pitluck S."/>
            <person name="Lu M."/>
            <person name="Detter J.C."/>
            <person name="Han C."/>
            <person name="Tapia R."/>
            <person name="Land M."/>
            <person name="Hauser L."/>
            <person name="Kyrpides N."/>
            <person name="Ivanova N."/>
            <person name="Mikhailova N."/>
            <person name="Pagani I."/>
            <person name="Stams A.J.M."/>
            <person name="Plugge C.M."/>
            <person name="Muyzer G."/>
            <person name="Kuever J."/>
            <person name="Parshina S.N."/>
            <person name="Ivanova A.E."/>
            <person name="Nazina T.N."/>
            <person name="Brambilla E."/>
            <person name="Spring S."/>
            <person name="Klenk H.-P."/>
            <person name="Woyke T."/>
        </authorList>
    </citation>
    <scope>NUCLEOTIDE SEQUENCE [LARGE SCALE GENOMIC DNA]</scope>
    <source>
        <strain evidence="3">ATCC 23193 / DSM 2154 / NCIB 8452 / DL</strain>
    </source>
</reference>
<evidence type="ECO:0000313" key="3">
    <source>
        <dbReference type="Proteomes" id="UP000009234"/>
    </source>
</evidence>
<feature type="transmembrane region" description="Helical" evidence="1">
    <location>
        <begin position="19"/>
        <end position="40"/>
    </location>
</feature>
<evidence type="ECO:0000256" key="1">
    <source>
        <dbReference type="SAM" id="Phobius"/>
    </source>
</evidence>
<dbReference type="STRING" id="696281.Desru_1473"/>
<dbReference type="Pfam" id="PF16316">
    <property type="entry name" value="DUF4956"/>
    <property type="match status" value="1"/>
</dbReference>
<accession>F6DR20</accession>
<keyword evidence="1" id="KW-0812">Transmembrane</keyword>
<proteinExistence type="predicted"/>